<dbReference type="GO" id="GO:0016020">
    <property type="term" value="C:membrane"/>
    <property type="evidence" value="ECO:0007669"/>
    <property type="project" value="UniProtKB-SubCell"/>
</dbReference>
<dbReference type="OrthoDB" id="1719357at2759"/>
<dbReference type="RefSeq" id="XP_004032249.1">
    <property type="nucleotide sequence ID" value="XM_004032201.1"/>
</dbReference>
<dbReference type="InterPro" id="IPR011012">
    <property type="entry name" value="Longin-like_dom_sf"/>
</dbReference>
<sequence length="135" mass="16166">MKTENSFKNNEEFKVIEMGNHMLNYHCNEGILYMALISKSYDVRLCKMYLEDIQGGFNDVKLFKVLLMQYNYLNQRKLKIIMEVQVESIIFLKFQQQKKAINLLNLTDLQKRKNKNIKIRDQLLIQKSLKMILLN</sequence>
<reference evidence="5 6" key="1">
    <citation type="submission" date="2011-07" db="EMBL/GenBank/DDBJ databases">
        <authorList>
            <person name="Coyne R."/>
            <person name="Brami D."/>
            <person name="Johnson J."/>
            <person name="Hostetler J."/>
            <person name="Hannick L."/>
            <person name="Clark T."/>
            <person name="Cassidy-Hanley D."/>
            <person name="Inman J."/>
        </authorList>
    </citation>
    <scope>NUCLEOTIDE SEQUENCE [LARGE SCALE GENOMIC DNA]</scope>
    <source>
        <strain evidence="5 6">G5</strain>
    </source>
</reference>
<feature type="domain" description="Longin" evidence="4">
    <location>
        <begin position="1"/>
        <end position="57"/>
    </location>
</feature>
<evidence type="ECO:0000313" key="5">
    <source>
        <dbReference type="EMBL" id="EGR30662.1"/>
    </source>
</evidence>
<gene>
    <name evidence="5" type="ORF">IMG5_126430</name>
</gene>
<organism evidence="5 6">
    <name type="scientific">Ichthyophthirius multifiliis</name>
    <name type="common">White spot disease agent</name>
    <name type="synonym">Ich</name>
    <dbReference type="NCBI Taxonomy" id="5932"/>
    <lineage>
        <taxon>Eukaryota</taxon>
        <taxon>Sar</taxon>
        <taxon>Alveolata</taxon>
        <taxon>Ciliophora</taxon>
        <taxon>Intramacronucleata</taxon>
        <taxon>Oligohymenophorea</taxon>
        <taxon>Hymenostomatida</taxon>
        <taxon>Ophryoglenina</taxon>
        <taxon>Ichthyophthirius</taxon>
    </lineage>
</organism>
<keyword evidence="3" id="KW-0472">Membrane</keyword>
<dbReference type="InParanoid" id="G0QVU0"/>
<dbReference type="SUPFAM" id="SSF64356">
    <property type="entry name" value="SNARE-like"/>
    <property type="match status" value="1"/>
</dbReference>
<dbReference type="GeneID" id="14906776"/>
<evidence type="ECO:0000256" key="3">
    <source>
        <dbReference type="ARBA" id="ARBA00023136"/>
    </source>
</evidence>
<dbReference type="Gene3D" id="3.30.450.50">
    <property type="entry name" value="Longin domain"/>
    <property type="match status" value="1"/>
</dbReference>
<name>G0QVU0_ICHMU</name>
<dbReference type="InterPro" id="IPR010908">
    <property type="entry name" value="Longin_dom"/>
</dbReference>
<comment type="similarity">
    <text evidence="2">Belongs to the synaptobrevin family.</text>
</comment>
<comment type="subcellular location">
    <subcellularLocation>
        <location evidence="1">Membrane</location>
    </subcellularLocation>
</comment>
<dbReference type="PROSITE" id="PS50859">
    <property type="entry name" value="LONGIN"/>
    <property type="match status" value="1"/>
</dbReference>
<dbReference type="EMBL" id="GL983961">
    <property type="protein sequence ID" value="EGR30662.1"/>
    <property type="molecule type" value="Genomic_DNA"/>
</dbReference>
<evidence type="ECO:0000256" key="1">
    <source>
        <dbReference type="ARBA" id="ARBA00004370"/>
    </source>
</evidence>
<evidence type="ECO:0000259" key="4">
    <source>
        <dbReference type="PROSITE" id="PS50859"/>
    </source>
</evidence>
<keyword evidence="6" id="KW-1185">Reference proteome</keyword>
<proteinExistence type="inferred from homology"/>
<dbReference type="AlphaFoldDB" id="G0QVU0"/>
<dbReference type="Proteomes" id="UP000008983">
    <property type="component" value="Unassembled WGS sequence"/>
</dbReference>
<dbReference type="STRING" id="857967.G0QVU0"/>
<evidence type="ECO:0000256" key="2">
    <source>
        <dbReference type="ARBA" id="ARBA00008025"/>
    </source>
</evidence>
<dbReference type="Pfam" id="PF13774">
    <property type="entry name" value="Longin"/>
    <property type="match status" value="1"/>
</dbReference>
<evidence type="ECO:0000313" key="6">
    <source>
        <dbReference type="Proteomes" id="UP000008983"/>
    </source>
</evidence>
<accession>G0QVU0</accession>
<protein>
    <recommendedName>
        <fullName evidence="4">Longin domain-containing protein</fullName>
    </recommendedName>
</protein>